<dbReference type="EMBL" id="RSCL01000017">
    <property type="protein sequence ID" value="RUT02033.1"/>
    <property type="molecule type" value="Genomic_DNA"/>
</dbReference>
<evidence type="ECO:0000256" key="3">
    <source>
        <dbReference type="ARBA" id="ARBA00023004"/>
    </source>
</evidence>
<evidence type="ECO:0000313" key="7">
    <source>
        <dbReference type="Proteomes" id="UP000271624"/>
    </source>
</evidence>
<sequence>MPMLEGAPWLLAHKSMLQVNKPFKVSLYGNDYVLWKDGFGNINALPNACPHMGAMLSEGWCEVQADKTSVVVCPFHALEFDGEGCTVLPGSNKKTLPQLAPLELIIQGDFIWSYGNTEPKQPIPNILNEIAAEYELIGCTADTSIETNLMSLLLNMHDYNHQNGTHRSLFKIQEVNFEKFIDNGHHSHAYFSMPVALTDLKEKLSNPGLFMFPKVLNAHLENYFPSLAVLHGETGAGKFKQIHAFIPESPTKSRTYAIMFGLAKNPIFKLLKFKFLDLVKVVIEQDSDILGKIYPNTPQKIKLNNEVGMDWVRRNYDNYPHIVEPNLSKK</sequence>
<keyword evidence="4" id="KW-0411">Iron-sulfur</keyword>
<dbReference type="RefSeq" id="WP_127084335.1">
    <property type="nucleotide sequence ID" value="NZ_RSCL01000017.1"/>
</dbReference>
<dbReference type="GO" id="GO:0004497">
    <property type="term" value="F:monooxygenase activity"/>
    <property type="evidence" value="ECO:0007669"/>
    <property type="project" value="UniProtKB-ARBA"/>
</dbReference>
<dbReference type="Proteomes" id="UP000271624">
    <property type="component" value="Unassembled WGS sequence"/>
</dbReference>
<dbReference type="InterPro" id="IPR050584">
    <property type="entry name" value="Cholesterol_7-desaturase"/>
</dbReference>
<feature type="domain" description="Rieske" evidence="5">
    <location>
        <begin position="9"/>
        <end position="113"/>
    </location>
</feature>
<proteinExistence type="predicted"/>
<dbReference type="AlphaFoldDB" id="A0A3S1CEL5"/>
<comment type="caution">
    <text evidence="6">The sequence shown here is derived from an EMBL/GenBank/DDBJ whole genome shotgun (WGS) entry which is preliminary data.</text>
</comment>
<dbReference type="SUPFAM" id="SSF50022">
    <property type="entry name" value="ISP domain"/>
    <property type="match status" value="1"/>
</dbReference>
<keyword evidence="7" id="KW-1185">Reference proteome</keyword>
<evidence type="ECO:0000259" key="5">
    <source>
        <dbReference type="PROSITE" id="PS51296"/>
    </source>
</evidence>
<evidence type="ECO:0000256" key="4">
    <source>
        <dbReference type="ARBA" id="ARBA00023014"/>
    </source>
</evidence>
<dbReference type="GO" id="GO:0016705">
    <property type="term" value="F:oxidoreductase activity, acting on paired donors, with incorporation or reduction of molecular oxygen"/>
    <property type="evidence" value="ECO:0007669"/>
    <property type="project" value="UniProtKB-ARBA"/>
</dbReference>
<gene>
    <name evidence="6" type="ORF">DSM106972_061080</name>
</gene>
<reference evidence="6" key="2">
    <citation type="journal article" date="2019" name="Genome Biol. Evol.">
        <title>Day and night: Metabolic profiles and evolutionary relationships of six axenic non-marine cyanobacteria.</title>
        <authorList>
            <person name="Will S.E."/>
            <person name="Henke P."/>
            <person name="Boedeker C."/>
            <person name="Huang S."/>
            <person name="Brinkmann H."/>
            <person name="Rohde M."/>
            <person name="Jarek M."/>
            <person name="Friedl T."/>
            <person name="Seufert S."/>
            <person name="Schumacher M."/>
            <person name="Overmann J."/>
            <person name="Neumann-Schaal M."/>
            <person name="Petersen J."/>
        </authorList>
    </citation>
    <scope>NUCLEOTIDE SEQUENCE [LARGE SCALE GENOMIC DNA]</scope>
    <source>
        <strain evidence="6">PCC 7102</strain>
    </source>
</reference>
<dbReference type="GO" id="GO:0046872">
    <property type="term" value="F:metal ion binding"/>
    <property type="evidence" value="ECO:0007669"/>
    <property type="project" value="UniProtKB-KW"/>
</dbReference>
<evidence type="ECO:0000313" key="6">
    <source>
        <dbReference type="EMBL" id="RUT02033.1"/>
    </source>
</evidence>
<dbReference type="InterPro" id="IPR017941">
    <property type="entry name" value="Rieske_2Fe-2S"/>
</dbReference>
<keyword evidence="3" id="KW-0408">Iron</keyword>
<dbReference type="PANTHER" id="PTHR21266:SF57">
    <property type="entry name" value="3-CHLOROBENZOATE-3,4-DIOXYGENASE"/>
    <property type="match status" value="1"/>
</dbReference>
<keyword evidence="1" id="KW-0001">2Fe-2S</keyword>
<dbReference type="GO" id="GO:0051537">
    <property type="term" value="F:2 iron, 2 sulfur cluster binding"/>
    <property type="evidence" value="ECO:0007669"/>
    <property type="project" value="UniProtKB-KW"/>
</dbReference>
<accession>A0A3S1CEL5</accession>
<protein>
    <recommendedName>
        <fullName evidence="5">Rieske domain-containing protein</fullName>
    </recommendedName>
</protein>
<reference evidence="6" key="1">
    <citation type="submission" date="2018-12" db="EMBL/GenBank/DDBJ databases">
        <authorList>
            <person name="Will S."/>
            <person name="Neumann-Schaal M."/>
            <person name="Henke P."/>
        </authorList>
    </citation>
    <scope>NUCLEOTIDE SEQUENCE</scope>
    <source>
        <strain evidence="6">PCC 7102</strain>
    </source>
</reference>
<dbReference type="Pfam" id="PF00355">
    <property type="entry name" value="Rieske"/>
    <property type="match status" value="1"/>
</dbReference>
<keyword evidence="2" id="KW-0479">Metal-binding</keyword>
<dbReference type="Gene3D" id="2.102.10.10">
    <property type="entry name" value="Rieske [2Fe-2S] iron-sulphur domain"/>
    <property type="match status" value="1"/>
</dbReference>
<organism evidence="6 7">
    <name type="scientific">Dulcicalothrix desertica PCC 7102</name>
    <dbReference type="NCBI Taxonomy" id="232991"/>
    <lineage>
        <taxon>Bacteria</taxon>
        <taxon>Bacillati</taxon>
        <taxon>Cyanobacteriota</taxon>
        <taxon>Cyanophyceae</taxon>
        <taxon>Nostocales</taxon>
        <taxon>Calotrichaceae</taxon>
        <taxon>Dulcicalothrix</taxon>
    </lineage>
</organism>
<dbReference type="SUPFAM" id="SSF55961">
    <property type="entry name" value="Bet v1-like"/>
    <property type="match status" value="1"/>
</dbReference>
<dbReference type="PANTHER" id="PTHR21266">
    <property type="entry name" value="IRON-SULFUR DOMAIN CONTAINING PROTEIN"/>
    <property type="match status" value="1"/>
</dbReference>
<dbReference type="OrthoDB" id="477744at2"/>
<evidence type="ECO:0000256" key="2">
    <source>
        <dbReference type="ARBA" id="ARBA00022723"/>
    </source>
</evidence>
<dbReference type="InterPro" id="IPR036922">
    <property type="entry name" value="Rieske_2Fe-2S_sf"/>
</dbReference>
<evidence type="ECO:0000256" key="1">
    <source>
        <dbReference type="ARBA" id="ARBA00022714"/>
    </source>
</evidence>
<name>A0A3S1CEL5_9CYAN</name>
<dbReference type="PROSITE" id="PS51296">
    <property type="entry name" value="RIESKE"/>
    <property type="match status" value="1"/>
</dbReference>